<evidence type="ECO:0000313" key="3">
    <source>
        <dbReference type="Proteomes" id="UP001296921"/>
    </source>
</evidence>
<dbReference type="EMBL" id="JADRCR010000020">
    <property type="protein sequence ID" value="MBK5146000.1"/>
    <property type="molecule type" value="Genomic_DNA"/>
</dbReference>
<dbReference type="RefSeq" id="WP_218468767.1">
    <property type="nucleotide sequence ID" value="NZ_JADRCR010000020.1"/>
</dbReference>
<reference evidence="2 3" key="1">
    <citation type="submission" date="2020-11" db="EMBL/GenBank/DDBJ databases">
        <title>Insectihabitans protaetiae gen. nov. sp. nov. and Insectihabitans allomyrinae sp. nov., isolated from larvae of Protaetia brevitarsis seulensis and Allomyrina dichotoma, respectively.</title>
        <authorList>
            <person name="Lee S.D."/>
            <person name="Byeon Y.-S."/>
            <person name="Kim S.-M."/>
            <person name="Yang H.L."/>
            <person name="Kim I.S."/>
        </authorList>
    </citation>
    <scope>NUCLEOTIDE SEQUENCE [LARGE SCALE GENOMIC DNA]</scope>
    <source>
        <strain evidence="2 3">BWR-B9</strain>
    </source>
</reference>
<feature type="domain" description="Arc-like DNA binding" evidence="1">
    <location>
        <begin position="2"/>
        <end position="42"/>
    </location>
</feature>
<dbReference type="InterPro" id="IPR005569">
    <property type="entry name" value="Arc_DNA-bd_dom"/>
</dbReference>
<organism evidence="2 3">
    <name type="scientific">Limnobaculum allomyrinae</name>
    <dbReference type="NCBI Taxonomy" id="2791986"/>
    <lineage>
        <taxon>Bacteria</taxon>
        <taxon>Pseudomonadati</taxon>
        <taxon>Pseudomonadota</taxon>
        <taxon>Gammaproteobacteria</taxon>
        <taxon>Enterobacterales</taxon>
        <taxon>Budviciaceae</taxon>
        <taxon>Limnobaculum</taxon>
    </lineage>
</organism>
<gene>
    <name evidence="2" type="ORF">I2494_20235</name>
</gene>
<protein>
    <submittedName>
        <fullName evidence="2">Arc family DNA-binding protein</fullName>
    </submittedName>
</protein>
<accession>A0ABS1IW61</accession>
<dbReference type="GO" id="GO:0003677">
    <property type="term" value="F:DNA binding"/>
    <property type="evidence" value="ECO:0007669"/>
    <property type="project" value="UniProtKB-KW"/>
</dbReference>
<proteinExistence type="predicted"/>
<keyword evidence="2" id="KW-0238">DNA-binding</keyword>
<comment type="caution">
    <text evidence="2">The sequence shown here is derived from an EMBL/GenBank/DDBJ whole genome shotgun (WGS) entry which is preliminary data.</text>
</comment>
<dbReference type="Pfam" id="PF03869">
    <property type="entry name" value="Arc"/>
    <property type="match status" value="1"/>
</dbReference>
<evidence type="ECO:0000259" key="1">
    <source>
        <dbReference type="Pfam" id="PF03869"/>
    </source>
</evidence>
<evidence type="ECO:0000313" key="2">
    <source>
        <dbReference type="EMBL" id="MBK5146000.1"/>
    </source>
</evidence>
<name>A0ABS1IW61_9GAMM</name>
<sequence length="79" mass="9041">MSRRDPQFNVRIPSELKDKLVTLAERNKRSINTEIVAAIEAAVELADQGLSIKRPEMSDLDYSDLVKRIERLEKKSNSN</sequence>
<dbReference type="Proteomes" id="UP001296921">
    <property type="component" value="Unassembled WGS sequence"/>
</dbReference>
<keyword evidence="3" id="KW-1185">Reference proteome</keyword>